<dbReference type="AlphaFoldDB" id="A0AAI8TU74"/>
<evidence type="ECO:0000313" key="1">
    <source>
        <dbReference type="EMBL" id="BDY31023.1"/>
    </source>
</evidence>
<name>A0AAI8TU74_MYCME</name>
<sequence length="783" mass="80491">MKYARRLRQEVDLWSAMWQQVETFVDRISGAADSDATARRQVQALLTVAAVIERARQPTETRSLGAPVVAGLPTAKVDRSGTSEPVADPWSPADRTARLPGLDDLELAAGPVSTVNVANEPIDGDLTMVRLMAARAVPVRVDPRAGVVTLGAMPSYSPQSGTAAATIVGPTDRLVDIQGADGELAGLFSVTRRVLATMGTEPDTEHVRSWGELAAARRAAVTDATKISLDPPSAAGRAALLAAQATALVESLRAATIPAAAAAGALAALIATRAAQGNLGAGADADADALADAAEILDDEGTDDAALPDDVNALAAALRGTPAAQQALVAAITALAAAPTSTARQDAVLTRARALGLTASASRLLSVPVEAGPLRAELDKAVAGRLQYPDGSLRMLRTMEAAFAWTWPQRVRWFTTRRDLVLAPLLARFRAPFHTSLRALIDGGDTGLLALGLTVGPTVAVSATQVVTGEPDSLLPTVDDIEPGQVGVIGGDRAAAVTILGVGAAHGRVTLDVAPVRVSVAAGAGLAGLIPGGSDIEASAAGLTPDELRTGESAQGPAADGLVAETLALWSRLCAVFGRATVEAESAPVPDPAGGPLQHVPWLGTVPARATTLVLTDLPAAMWDRTDPEDPVPRAVRAGETLLLRGTAQPEGGGPATVVQGVVEVDTVVRTTGSMLDAMDLAAAGRLSTVAPSGDDTPPFRCGPEADVAVVTLRRNTVDVALTGPVTLRRDFTGFDAMSLATGRMLPPELFGAAPSGPAGVDRSREFSYANEVFTDWLRYARQ</sequence>
<organism evidence="1 2">
    <name type="scientific">Mycolicibacterium mageritense</name>
    <name type="common">Mycobacterium mageritense</name>
    <dbReference type="NCBI Taxonomy" id="53462"/>
    <lineage>
        <taxon>Bacteria</taxon>
        <taxon>Bacillati</taxon>
        <taxon>Actinomycetota</taxon>
        <taxon>Actinomycetes</taxon>
        <taxon>Mycobacteriales</taxon>
        <taxon>Mycobacteriaceae</taxon>
        <taxon>Mycolicibacterium</taxon>
    </lineage>
</organism>
<dbReference type="EMBL" id="AP027452">
    <property type="protein sequence ID" value="BDY31023.1"/>
    <property type="molecule type" value="Genomic_DNA"/>
</dbReference>
<evidence type="ECO:0000313" key="2">
    <source>
        <dbReference type="Proteomes" id="UP001241092"/>
    </source>
</evidence>
<accession>A0AAI8TU74</accession>
<proteinExistence type="predicted"/>
<gene>
    <name evidence="1" type="ORF">hbim_04975</name>
</gene>
<dbReference type="Proteomes" id="UP001241092">
    <property type="component" value="Chromosome"/>
</dbReference>
<reference evidence="1" key="1">
    <citation type="submission" date="2023-03" db="EMBL/GenBank/DDBJ databases">
        <title>Draft genome sequence of a Mycolicibacterium mageritense strain H4_3_1 isolated from a hybrid biological-inorganic system reactor.</title>
        <authorList>
            <person name="Feng X."/>
            <person name="Kazama D."/>
            <person name="Sato K."/>
            <person name="Kobayashi H."/>
        </authorList>
    </citation>
    <scope>NUCLEOTIDE SEQUENCE</scope>
    <source>
        <strain evidence="1">H4_3_1</strain>
    </source>
</reference>
<protein>
    <submittedName>
        <fullName evidence="1">Uncharacterized protein</fullName>
    </submittedName>
</protein>
<dbReference type="RefSeq" id="WP_286211562.1">
    <property type="nucleotide sequence ID" value="NZ_AP027452.1"/>
</dbReference>